<accession>A0ABS7WSE3</accession>
<feature type="transmembrane region" description="Helical" evidence="1">
    <location>
        <begin position="129"/>
        <end position="149"/>
    </location>
</feature>
<keyword evidence="1" id="KW-1133">Transmembrane helix</keyword>
<dbReference type="InterPro" id="IPR052549">
    <property type="entry name" value="SpmB"/>
</dbReference>
<dbReference type="Pfam" id="PF07670">
    <property type="entry name" value="Gate"/>
    <property type="match status" value="1"/>
</dbReference>
<keyword evidence="1" id="KW-0812">Transmembrane</keyword>
<dbReference type="InterPro" id="IPR011642">
    <property type="entry name" value="Gate_dom"/>
</dbReference>
<feature type="domain" description="Nucleoside transporter/FeoB GTPase Gate" evidence="2">
    <location>
        <begin position="21"/>
        <end position="118"/>
    </location>
</feature>
<comment type="caution">
    <text evidence="3">The sequence shown here is derived from an EMBL/GenBank/DDBJ whole genome shotgun (WGS) entry which is preliminary data.</text>
</comment>
<sequence length="152" mass="16547">MNKNPLDVFIEGAKKGFNIAVFSLLPNVLMAYVIAKMLTILGIMQLLAKIFSPIMSLFSLPGESIAVLLSAWLSVSAGVGMLISLIGDNLLNDVQISIITPAIFLMGAQLQYMGRLLGVAGVRKKYWPLLMLTSILNAFIAMGFLAFYFKIS</sequence>
<dbReference type="RefSeq" id="WP_224325403.1">
    <property type="nucleotide sequence ID" value="NZ_JACGBB010000012.1"/>
</dbReference>
<keyword evidence="4" id="KW-1185">Reference proteome</keyword>
<organism evidence="3 4">
    <name type="scientific">Campylobacter canadensis</name>
    <dbReference type="NCBI Taxonomy" id="449520"/>
    <lineage>
        <taxon>Bacteria</taxon>
        <taxon>Pseudomonadati</taxon>
        <taxon>Campylobacterota</taxon>
        <taxon>Epsilonproteobacteria</taxon>
        <taxon>Campylobacterales</taxon>
        <taxon>Campylobacteraceae</taxon>
        <taxon>Campylobacter</taxon>
    </lineage>
</organism>
<dbReference type="PANTHER" id="PTHR35793:SF2">
    <property type="entry name" value="INNER MEMBRANE PROTEIN YJIG"/>
    <property type="match status" value="1"/>
</dbReference>
<reference evidence="3 4" key="1">
    <citation type="submission" date="2020-07" db="EMBL/GenBank/DDBJ databases">
        <title>Transfer of Campylobacter canadensis to the novel genus Avispirillum gen. nov., that also includes two novel species recovered from migratory waterfowl: Avispirillum anseris sp. nov. and Avispirillum brantae sp. nov.</title>
        <authorList>
            <person name="Miller W.G."/>
            <person name="Chapman M.H."/>
            <person name="Yee E."/>
            <person name="Inglis G.D."/>
        </authorList>
    </citation>
    <scope>NUCLEOTIDE SEQUENCE [LARGE SCALE GENOMIC DNA]</scope>
    <source>
        <strain evidence="3 4">L283</strain>
    </source>
</reference>
<proteinExistence type="predicted"/>
<keyword evidence="1" id="KW-0472">Membrane</keyword>
<protein>
    <recommendedName>
        <fullName evidence="2">Nucleoside transporter/FeoB GTPase Gate domain-containing protein</fullName>
    </recommendedName>
</protein>
<evidence type="ECO:0000313" key="4">
    <source>
        <dbReference type="Proteomes" id="UP000786183"/>
    </source>
</evidence>
<name>A0ABS7WSE3_9BACT</name>
<evidence type="ECO:0000259" key="2">
    <source>
        <dbReference type="Pfam" id="PF07670"/>
    </source>
</evidence>
<feature type="transmembrane region" description="Helical" evidence="1">
    <location>
        <begin position="65"/>
        <end position="86"/>
    </location>
</feature>
<dbReference type="Proteomes" id="UP000786183">
    <property type="component" value="Unassembled WGS sequence"/>
</dbReference>
<feature type="transmembrane region" description="Helical" evidence="1">
    <location>
        <begin position="20"/>
        <end position="44"/>
    </location>
</feature>
<feature type="transmembrane region" description="Helical" evidence="1">
    <location>
        <begin position="98"/>
        <end position="117"/>
    </location>
</feature>
<dbReference type="EMBL" id="JACGBB010000012">
    <property type="protein sequence ID" value="MBZ7987677.1"/>
    <property type="molecule type" value="Genomic_DNA"/>
</dbReference>
<dbReference type="NCBIfam" id="NF007811">
    <property type="entry name" value="PRK10519.1"/>
    <property type="match status" value="1"/>
</dbReference>
<evidence type="ECO:0000313" key="3">
    <source>
        <dbReference type="EMBL" id="MBZ7987677.1"/>
    </source>
</evidence>
<gene>
    <name evidence="3" type="ORF">AVCANL283_06135</name>
</gene>
<dbReference type="PANTHER" id="PTHR35793">
    <property type="entry name" value="INNER MEMBRANE PROTEIN YJIG"/>
    <property type="match status" value="1"/>
</dbReference>
<evidence type="ECO:0000256" key="1">
    <source>
        <dbReference type="SAM" id="Phobius"/>
    </source>
</evidence>